<dbReference type="InterPro" id="IPR000387">
    <property type="entry name" value="Tyr_Pase_dom"/>
</dbReference>
<dbReference type="AlphaFoldDB" id="A0A328Z0N3"/>
<dbReference type="PROSITE" id="PS50056">
    <property type="entry name" value="TYR_PHOSPHATASE_2"/>
    <property type="match status" value="1"/>
</dbReference>
<dbReference type="PROSITE" id="PS00383">
    <property type="entry name" value="TYR_PHOSPHATASE_1"/>
    <property type="match status" value="1"/>
</dbReference>
<proteinExistence type="predicted"/>
<dbReference type="Gene3D" id="3.30.70.1690">
    <property type="match status" value="1"/>
</dbReference>
<dbReference type="InterPro" id="IPR016130">
    <property type="entry name" value="Tyr_Pase_AS"/>
</dbReference>
<sequence>MPPRPDSTPVLQYDRTPGTKENFRSSDEFELPESCNPAGWHELHVSGSASIASLDQVAKLDPSPQRPVTVLDVREESHVIVGGYPGTWRAPNNWGNVGKPSSEVLADERARIQQLRSQETIQLSHRKDAKEGVENPRSVTLVRPEIMSEEELVKKAGADYVRLTVTDHLGPRSEHVDAFVKMERAMAAHERLHVHCGVGQGRTGIFIAMHDMLRNASKVPLDDIIARQLAFNPGRALDFGKDVTHEGRGEFRNDRLEFITLFYEYAKVNPKGSPQLWSEWLDTQSSGDAERVAHGGRELQ</sequence>
<accession>A0A328Z0N3</accession>
<evidence type="ECO:0000259" key="2">
    <source>
        <dbReference type="PROSITE" id="PS50056"/>
    </source>
</evidence>
<organism evidence="3 4">
    <name type="scientific">Paracidovorax anthurii</name>
    <dbReference type="NCBI Taxonomy" id="78229"/>
    <lineage>
        <taxon>Bacteria</taxon>
        <taxon>Pseudomonadati</taxon>
        <taxon>Pseudomonadota</taxon>
        <taxon>Betaproteobacteria</taxon>
        <taxon>Burkholderiales</taxon>
        <taxon>Comamonadaceae</taxon>
        <taxon>Paracidovorax</taxon>
    </lineage>
</organism>
<protein>
    <submittedName>
        <fullName evidence="3">Inositol hexakisphosphate</fullName>
    </submittedName>
</protein>
<dbReference type="InterPro" id="IPR029021">
    <property type="entry name" value="Prot-tyrosine_phosphatase-like"/>
</dbReference>
<dbReference type="Gene3D" id="3.90.190.10">
    <property type="entry name" value="Protein tyrosine phosphatase superfamily"/>
    <property type="match status" value="1"/>
</dbReference>
<name>A0A328Z0N3_9BURK</name>
<dbReference type="SMART" id="SM01301">
    <property type="entry name" value="PTPlike_phytase"/>
    <property type="match status" value="1"/>
</dbReference>
<dbReference type="NCBIfam" id="NF041348">
    <property type="entry name" value="XopH"/>
    <property type="match status" value="1"/>
</dbReference>
<dbReference type="SUPFAM" id="SSF52799">
    <property type="entry name" value="(Phosphotyrosine protein) phosphatases II"/>
    <property type="match status" value="1"/>
</dbReference>
<gene>
    <name evidence="3" type="ORF">AX018_102930</name>
</gene>
<evidence type="ECO:0000313" key="3">
    <source>
        <dbReference type="EMBL" id="RAR78655.1"/>
    </source>
</evidence>
<evidence type="ECO:0000256" key="1">
    <source>
        <dbReference type="SAM" id="MobiDB-lite"/>
    </source>
</evidence>
<dbReference type="Proteomes" id="UP000248856">
    <property type="component" value="Unassembled WGS sequence"/>
</dbReference>
<comment type="caution">
    <text evidence="3">The sequence shown here is derived from an EMBL/GenBank/DDBJ whole genome shotgun (WGS) entry which is preliminary data.</text>
</comment>
<feature type="domain" description="Tyrosine specific protein phosphatases" evidence="2">
    <location>
        <begin position="177"/>
        <end position="225"/>
    </location>
</feature>
<dbReference type="Pfam" id="PF14566">
    <property type="entry name" value="PTPlike_phytase"/>
    <property type="match status" value="1"/>
</dbReference>
<reference evidence="3 4" key="1">
    <citation type="submission" date="2018-06" db="EMBL/GenBank/DDBJ databases">
        <title>Genomic Encyclopedia of Archaeal and Bacterial Type Strains, Phase II (KMG-II): from individual species to whole genera.</title>
        <authorList>
            <person name="Goeker M."/>
        </authorList>
    </citation>
    <scope>NUCLEOTIDE SEQUENCE [LARGE SCALE GENOMIC DNA]</scope>
    <source>
        <strain evidence="3 4">CFPB 3232</strain>
    </source>
</reference>
<feature type="region of interest" description="Disordered" evidence="1">
    <location>
        <begin position="1"/>
        <end position="31"/>
    </location>
</feature>
<keyword evidence="4" id="KW-1185">Reference proteome</keyword>
<feature type="compositionally biased region" description="Basic and acidic residues" evidence="1">
    <location>
        <begin position="17"/>
        <end position="27"/>
    </location>
</feature>
<dbReference type="EMBL" id="QLTA01000029">
    <property type="protein sequence ID" value="RAR78655.1"/>
    <property type="molecule type" value="Genomic_DNA"/>
</dbReference>
<evidence type="ECO:0000313" key="4">
    <source>
        <dbReference type="Proteomes" id="UP000248856"/>
    </source>
</evidence>